<dbReference type="Pfam" id="PF01648">
    <property type="entry name" value="ACPS"/>
    <property type="match status" value="1"/>
</dbReference>
<dbReference type="SUPFAM" id="SSF56214">
    <property type="entry name" value="4'-phosphopantetheinyl transferase"/>
    <property type="match status" value="2"/>
</dbReference>
<dbReference type="Gene3D" id="3.90.470.20">
    <property type="entry name" value="4'-phosphopantetheinyl transferase domain"/>
    <property type="match status" value="2"/>
</dbReference>
<dbReference type="EMBL" id="JACRYL010000016">
    <property type="protein sequence ID" value="MBC6112099.1"/>
    <property type="molecule type" value="Genomic_DNA"/>
</dbReference>
<comment type="similarity">
    <text evidence="1">Belongs to the P-Pant transferase superfamily. Gsp/Sfp/HetI/AcpT family.</text>
</comment>
<dbReference type="InterPro" id="IPR050559">
    <property type="entry name" value="P-Pant_transferase_sf"/>
</dbReference>
<dbReference type="PANTHER" id="PTHR12215:SF10">
    <property type="entry name" value="L-AMINOADIPATE-SEMIALDEHYDE DEHYDROGENASE-PHOSPHOPANTETHEINYL TRANSFERASE"/>
    <property type="match status" value="1"/>
</dbReference>
<keyword evidence="2 4" id="KW-0808">Transferase</keyword>
<reference evidence="4 5" key="1">
    <citation type="submission" date="2020-08" db="EMBL/GenBank/DDBJ databases">
        <authorList>
            <person name="Sun Q."/>
            <person name="Inoue M."/>
        </authorList>
    </citation>
    <scope>NUCLEOTIDE SEQUENCE [LARGE SCALE GENOMIC DNA]</scope>
    <source>
        <strain evidence="4 5">CCM 8938</strain>
    </source>
</reference>
<evidence type="ECO:0000256" key="2">
    <source>
        <dbReference type="ARBA" id="ARBA00022679"/>
    </source>
</evidence>
<evidence type="ECO:0000313" key="5">
    <source>
        <dbReference type="Proteomes" id="UP000652755"/>
    </source>
</evidence>
<accession>A0ABR7KVG3</accession>
<organism evidence="4 5">
    <name type="scientific">Pedobacter fastidiosus</name>
    <dbReference type="NCBI Taxonomy" id="2765361"/>
    <lineage>
        <taxon>Bacteria</taxon>
        <taxon>Pseudomonadati</taxon>
        <taxon>Bacteroidota</taxon>
        <taxon>Sphingobacteriia</taxon>
        <taxon>Sphingobacteriales</taxon>
        <taxon>Sphingobacteriaceae</taxon>
        <taxon>Pedobacter</taxon>
    </lineage>
</organism>
<sequence>MHQPLIDHIIWRKFSKEEDLNSKETHVFSILIDKYFEEIQDYKSILSIEELAKSEKYQHYNSKITYITSRYFIRKTLCLFTNETDPSRIRFHYKENKKLAVDDIEFNISHSGNILLVAINTSTIGVDVELIKKDFDFDPILETCFNLNEIKVINQSEDKLLRFYNLWTRKEALLKATGEGLVDNLSEIACLLNPISRNGLDYQIQSFIIDQNYIASLAVLSHSNLSVNYWRY</sequence>
<evidence type="ECO:0000256" key="1">
    <source>
        <dbReference type="ARBA" id="ARBA00010990"/>
    </source>
</evidence>
<comment type="caution">
    <text evidence="4">The sequence shown here is derived from an EMBL/GenBank/DDBJ whole genome shotgun (WGS) entry which is preliminary data.</text>
</comment>
<dbReference type="Proteomes" id="UP000652755">
    <property type="component" value="Unassembled WGS sequence"/>
</dbReference>
<gene>
    <name evidence="4" type="ORF">H7U22_16875</name>
</gene>
<evidence type="ECO:0000259" key="3">
    <source>
        <dbReference type="Pfam" id="PF01648"/>
    </source>
</evidence>
<dbReference type="InterPro" id="IPR037143">
    <property type="entry name" value="4-PPantetheinyl_Trfase_dom_sf"/>
</dbReference>
<feature type="domain" description="4'-phosphopantetheinyl transferase" evidence="3">
    <location>
        <begin position="124"/>
        <end position="203"/>
    </location>
</feature>
<protein>
    <submittedName>
        <fullName evidence="4">4'-phosphopantetheinyl transferase superfamily protein</fullName>
    </submittedName>
</protein>
<proteinExistence type="inferred from homology"/>
<dbReference type="RefSeq" id="WP_187072526.1">
    <property type="nucleotide sequence ID" value="NZ_JACRYL010000016.1"/>
</dbReference>
<dbReference type="InterPro" id="IPR008278">
    <property type="entry name" value="4-PPantetheinyl_Trfase_dom"/>
</dbReference>
<keyword evidence="5" id="KW-1185">Reference proteome</keyword>
<name>A0ABR7KVG3_9SPHI</name>
<dbReference type="PANTHER" id="PTHR12215">
    <property type="entry name" value="PHOSPHOPANTETHEINE TRANSFERASE"/>
    <property type="match status" value="1"/>
</dbReference>
<evidence type="ECO:0000313" key="4">
    <source>
        <dbReference type="EMBL" id="MBC6112099.1"/>
    </source>
</evidence>
<dbReference type="GO" id="GO:0016740">
    <property type="term" value="F:transferase activity"/>
    <property type="evidence" value="ECO:0007669"/>
    <property type="project" value="UniProtKB-KW"/>
</dbReference>